<name>A0AAN6GD93_9BASI</name>
<protein>
    <submittedName>
        <fullName evidence="3">Uncharacterized protein</fullName>
    </submittedName>
</protein>
<sequence>MSESQDTDTASAGGAETSAEQLLSGIHGHGISSAAIESAHRFLQAIGVYTKLSMDRQMAQTHLKNLETFVRANPAQRAQKMTQINDAKTRVSQAETQEAQVKSVVGVRLVQIVGGFVQQELAQTTADIVRQTEERCRAEAKKELDTVRQAYEAQLQTIQQAAVEAARAEVAKGIAAFEQSRTAAASFMVPESSSSASAADVSSEVVMLQAAHNKLAESFADFAQQTSTHIQEQAQTAAEKAQTASESASAFAASNIVGATGHVNTKTSAEVVYEAITNLNERMQKLEDGANEGPSFPRRQPPPKDRNTGASSSNATDSSRLESFWADPNPARLAELSPLEADFILMTARLRQVDLELDWLIEQQAETWALVQLAHVAWGSERLATRDFVRQMLEATDNATGAPATSVSPNGTALR</sequence>
<dbReference type="AlphaFoldDB" id="A0AAN6GD93"/>
<organism evidence="3 4">
    <name type="scientific">Tilletia horrida</name>
    <dbReference type="NCBI Taxonomy" id="155126"/>
    <lineage>
        <taxon>Eukaryota</taxon>
        <taxon>Fungi</taxon>
        <taxon>Dikarya</taxon>
        <taxon>Basidiomycota</taxon>
        <taxon>Ustilaginomycotina</taxon>
        <taxon>Exobasidiomycetes</taxon>
        <taxon>Tilletiales</taxon>
        <taxon>Tilletiaceae</taxon>
        <taxon>Tilletia</taxon>
    </lineage>
</organism>
<comment type="caution">
    <text evidence="3">The sequence shown here is derived from an EMBL/GenBank/DDBJ whole genome shotgun (WGS) entry which is preliminary data.</text>
</comment>
<feature type="coiled-coil region" evidence="1">
    <location>
        <begin position="137"/>
        <end position="168"/>
    </location>
</feature>
<accession>A0AAN6GD93</accession>
<keyword evidence="4" id="KW-1185">Reference proteome</keyword>
<evidence type="ECO:0000256" key="1">
    <source>
        <dbReference type="SAM" id="Coils"/>
    </source>
</evidence>
<reference evidence="3" key="1">
    <citation type="journal article" date="2023" name="PhytoFront">
        <title>Draft Genome Resources of Seven Strains of Tilletia horrida, Causal Agent of Kernel Smut of Rice.</title>
        <authorList>
            <person name="Khanal S."/>
            <person name="Antony Babu S."/>
            <person name="Zhou X.G."/>
        </authorList>
    </citation>
    <scope>NUCLEOTIDE SEQUENCE</scope>
    <source>
        <strain evidence="3">TX3</strain>
    </source>
</reference>
<evidence type="ECO:0000313" key="3">
    <source>
        <dbReference type="EMBL" id="KAK0535173.1"/>
    </source>
</evidence>
<feature type="compositionally biased region" description="Polar residues" evidence="2">
    <location>
        <begin position="308"/>
        <end position="318"/>
    </location>
</feature>
<gene>
    <name evidence="3" type="ORF">OC842_002402</name>
</gene>
<evidence type="ECO:0000256" key="2">
    <source>
        <dbReference type="SAM" id="MobiDB-lite"/>
    </source>
</evidence>
<dbReference type="Proteomes" id="UP001176521">
    <property type="component" value="Unassembled WGS sequence"/>
</dbReference>
<proteinExistence type="predicted"/>
<dbReference type="EMBL" id="JAPDMQ010000101">
    <property type="protein sequence ID" value="KAK0535173.1"/>
    <property type="molecule type" value="Genomic_DNA"/>
</dbReference>
<feature type="region of interest" description="Disordered" evidence="2">
    <location>
        <begin position="288"/>
        <end position="323"/>
    </location>
</feature>
<evidence type="ECO:0000313" key="4">
    <source>
        <dbReference type="Proteomes" id="UP001176521"/>
    </source>
</evidence>
<keyword evidence="1" id="KW-0175">Coiled coil</keyword>